<evidence type="ECO:0000313" key="1">
    <source>
        <dbReference type="EMBL" id="POS87770.1"/>
    </source>
</evidence>
<dbReference type="Proteomes" id="UP000237438">
    <property type="component" value="Unassembled WGS sequence"/>
</dbReference>
<dbReference type="AlphaFoldDB" id="A0A2S4Q0G1"/>
<name>A0A2S4Q0G1_9PEZI</name>
<evidence type="ECO:0000313" key="2">
    <source>
        <dbReference type="Proteomes" id="UP000237438"/>
    </source>
</evidence>
<comment type="caution">
    <text evidence="1">The sequence shown here is derived from an EMBL/GenBank/DDBJ whole genome shotgun (WGS) entry which is preliminary data.</text>
</comment>
<accession>A0A2S4Q0G1</accession>
<gene>
    <name evidence="1" type="ORF">EPUL_002581</name>
</gene>
<keyword evidence="2" id="KW-1185">Reference proteome</keyword>
<sequence>MLPKFDVLCGSDAYFSSEMIADATQPGCEKQSKLRRTFVGKFKPSRKLLSAKSVTDPNYPSNTIFEWKLWKANPTINNRFKKAYENRHFLRRPDFKAIFVWNEMENVCTPLRIVAFDKSGQELKCENLPHQPRRFEHLYTTGSAPSYATAPLSELDVEAGAPWSAVTHNLEFAHDRCLAWSKRYGAEFAPEKIPADTLFTQDREY</sequence>
<protein>
    <submittedName>
        <fullName evidence="1">Uncharacterized protein</fullName>
    </submittedName>
</protein>
<dbReference type="EMBL" id="PEDP01000072">
    <property type="protein sequence ID" value="POS87770.1"/>
    <property type="molecule type" value="Genomic_DNA"/>
</dbReference>
<reference evidence="1 2" key="1">
    <citation type="submission" date="2017-10" db="EMBL/GenBank/DDBJ databases">
        <title>Development of genomic resources for the powdery mildew, Erysiphe pulchra.</title>
        <authorList>
            <person name="Wadl P.A."/>
            <person name="Mack B.M."/>
            <person name="Moore G."/>
            <person name="Beltz S.B."/>
        </authorList>
    </citation>
    <scope>NUCLEOTIDE SEQUENCE [LARGE SCALE GENOMIC DNA]</scope>
    <source>
        <strain evidence="1">Cflorida</strain>
    </source>
</reference>
<proteinExistence type="predicted"/>
<dbReference type="OrthoDB" id="10492074at2759"/>
<organism evidence="1 2">
    <name type="scientific">Erysiphe pulchra</name>
    <dbReference type="NCBI Taxonomy" id="225359"/>
    <lineage>
        <taxon>Eukaryota</taxon>
        <taxon>Fungi</taxon>
        <taxon>Dikarya</taxon>
        <taxon>Ascomycota</taxon>
        <taxon>Pezizomycotina</taxon>
        <taxon>Leotiomycetes</taxon>
        <taxon>Erysiphales</taxon>
        <taxon>Erysiphaceae</taxon>
        <taxon>Erysiphe</taxon>
    </lineage>
</organism>